<keyword evidence="2" id="KW-1185">Reference proteome</keyword>
<dbReference type="OrthoDB" id="444889at2759"/>
<comment type="caution">
    <text evidence="1">The sequence shown here is derived from an EMBL/GenBank/DDBJ whole genome shotgun (WGS) entry which is preliminary data.</text>
</comment>
<organism evidence="1 2">
    <name type="scientific">Symbiodinium pilosum</name>
    <name type="common">Dinoflagellate</name>
    <dbReference type="NCBI Taxonomy" id="2952"/>
    <lineage>
        <taxon>Eukaryota</taxon>
        <taxon>Sar</taxon>
        <taxon>Alveolata</taxon>
        <taxon>Dinophyceae</taxon>
        <taxon>Suessiales</taxon>
        <taxon>Symbiodiniaceae</taxon>
        <taxon>Symbiodinium</taxon>
    </lineage>
</organism>
<dbReference type="Proteomes" id="UP000649617">
    <property type="component" value="Unassembled WGS sequence"/>
</dbReference>
<accession>A0A812VNF1</accession>
<name>A0A812VNF1_SYMPI</name>
<proteinExistence type="predicted"/>
<feature type="non-terminal residue" evidence="1">
    <location>
        <position position="1"/>
    </location>
</feature>
<protein>
    <submittedName>
        <fullName evidence="1">UKL1 protein</fullName>
    </submittedName>
</protein>
<dbReference type="AlphaFoldDB" id="A0A812VNF1"/>
<gene>
    <name evidence="1" type="primary">UKL1</name>
    <name evidence="1" type="ORF">SPIL2461_LOCUS16502</name>
</gene>
<evidence type="ECO:0000313" key="2">
    <source>
        <dbReference type="Proteomes" id="UP000649617"/>
    </source>
</evidence>
<reference evidence="1" key="1">
    <citation type="submission" date="2021-02" db="EMBL/GenBank/DDBJ databases">
        <authorList>
            <person name="Dougan E. K."/>
            <person name="Rhodes N."/>
            <person name="Thang M."/>
            <person name="Chan C."/>
        </authorList>
    </citation>
    <scope>NUCLEOTIDE SEQUENCE</scope>
</reference>
<evidence type="ECO:0000313" key="1">
    <source>
        <dbReference type="EMBL" id="CAE7629685.1"/>
    </source>
</evidence>
<dbReference type="EMBL" id="CAJNIZ010042626">
    <property type="protein sequence ID" value="CAE7629685.1"/>
    <property type="molecule type" value="Genomic_DNA"/>
</dbReference>
<sequence length="198" mass="21944">MAGMSLQGLPPKQAVHIFLSRRCGRSVKKKVGEEYWYLTRNCGEGYVSVLHAPVWSTCVYEGECCGSETEAEASAASNFLQDEAVLPAAACLPLRRRERDALGEVLQSAHGQTKSQIAEQCKQKALATYTDYCECLCGSERKREIAGAAAFYAATFSSLSFEGSGETYVERVDNAVNRDTFYYQLMSFVDEVFHQERG</sequence>